<organism evidence="1 2">
    <name type="scientific">Shewanella colwelliana</name>
    <name type="common">Alteromonas colwelliana</name>
    <dbReference type="NCBI Taxonomy" id="23"/>
    <lineage>
        <taxon>Bacteria</taxon>
        <taxon>Pseudomonadati</taxon>
        <taxon>Pseudomonadota</taxon>
        <taxon>Gammaproteobacteria</taxon>
        <taxon>Alteromonadales</taxon>
        <taxon>Shewanellaceae</taxon>
        <taxon>Shewanella</taxon>
    </lineage>
</organism>
<dbReference type="EMBL" id="MCBT01000013">
    <property type="protein sequence ID" value="OEG74929.1"/>
    <property type="molecule type" value="Genomic_DNA"/>
</dbReference>
<proteinExistence type="predicted"/>
<sequence length="135" mass="15146">MSCFNVFANDAIIISSENAAEYNVRVKVGSSEIYNMYEINVVVGRVPSKWSCLTLSKVDIGFYNEKNNELTAIVPLALNGDGELKYNFTLRKESIKNVGFGVNYINSSNDNKCEEISQDAFVIDFSDWIIPVINK</sequence>
<evidence type="ECO:0000313" key="1">
    <source>
        <dbReference type="EMBL" id="OEG74929.1"/>
    </source>
</evidence>
<name>A0A1E5IWH7_SHECO</name>
<evidence type="ECO:0000313" key="2">
    <source>
        <dbReference type="Proteomes" id="UP000095230"/>
    </source>
</evidence>
<dbReference type="Proteomes" id="UP000095230">
    <property type="component" value="Unassembled WGS sequence"/>
</dbReference>
<protein>
    <submittedName>
        <fullName evidence="1">Uncharacterized protein</fullName>
    </submittedName>
</protein>
<gene>
    <name evidence="1" type="ORF">BEL05_12190</name>
</gene>
<accession>A0A1E5IWH7</accession>
<comment type="caution">
    <text evidence="1">The sequence shown here is derived from an EMBL/GenBank/DDBJ whole genome shotgun (WGS) entry which is preliminary data.</text>
</comment>
<reference evidence="1 2" key="1">
    <citation type="submission" date="2016-07" db="EMBL/GenBank/DDBJ databases">
        <title>Whole-genome of two Shewanella species isolated from a digestive organ of sea cucumber Apostichopus japonicus Selenka 1867.</title>
        <authorList>
            <person name="Hong H.-H."/>
            <person name="Choi H."/>
            <person name="Cheon S."/>
            <person name="Oh J.-S."/>
            <person name="Lee H.-G."/>
            <person name="Park C."/>
        </authorList>
    </citation>
    <scope>NUCLEOTIDE SEQUENCE [LARGE SCALE GENOMIC DNA]</scope>
    <source>
        <strain evidence="1 2">CSB03KR</strain>
    </source>
</reference>
<dbReference type="AlphaFoldDB" id="A0A1E5IWH7"/>